<dbReference type="PANTHER" id="PTHR46910:SF5">
    <property type="entry name" value="ZN(II)2CYS6 TRANSCRIPTION FACTOR (EUROFUNG)"/>
    <property type="match status" value="1"/>
</dbReference>
<protein>
    <recommendedName>
        <fullName evidence="5">Transcription factor domain-containing protein</fullName>
    </recommendedName>
</protein>
<evidence type="ECO:0008006" key="5">
    <source>
        <dbReference type="Google" id="ProtNLM"/>
    </source>
</evidence>
<keyword evidence="1" id="KW-0539">Nucleus</keyword>
<dbReference type="CDD" id="cd12148">
    <property type="entry name" value="fungal_TF_MHR"/>
    <property type="match status" value="1"/>
</dbReference>
<dbReference type="AlphaFoldDB" id="A0A084AGV4"/>
<dbReference type="InterPro" id="IPR050987">
    <property type="entry name" value="AtrR-like"/>
</dbReference>
<accession>A0A084AGV4</accession>
<evidence type="ECO:0000256" key="2">
    <source>
        <dbReference type="SAM" id="MobiDB-lite"/>
    </source>
</evidence>
<feature type="compositionally biased region" description="Polar residues" evidence="2">
    <location>
        <begin position="106"/>
        <end position="120"/>
    </location>
</feature>
<gene>
    <name evidence="3" type="ORF">S7711_10736</name>
</gene>
<dbReference type="EMBL" id="KL648733">
    <property type="protein sequence ID" value="KEY64533.1"/>
    <property type="molecule type" value="Genomic_DNA"/>
</dbReference>
<dbReference type="PANTHER" id="PTHR46910">
    <property type="entry name" value="TRANSCRIPTION FACTOR PDR1"/>
    <property type="match status" value="1"/>
</dbReference>
<dbReference type="HOGENOM" id="CLU_522935_0_0_1"/>
<keyword evidence="4" id="KW-1185">Reference proteome</keyword>
<dbReference type="OrthoDB" id="39175at2759"/>
<feature type="region of interest" description="Disordered" evidence="2">
    <location>
        <begin position="1"/>
        <end position="121"/>
    </location>
</feature>
<evidence type="ECO:0000313" key="3">
    <source>
        <dbReference type="EMBL" id="KEY64533.1"/>
    </source>
</evidence>
<evidence type="ECO:0000256" key="1">
    <source>
        <dbReference type="ARBA" id="ARBA00023242"/>
    </source>
</evidence>
<reference evidence="3 4" key="1">
    <citation type="journal article" date="2014" name="BMC Genomics">
        <title>Comparative genome sequencing reveals chemotype-specific gene clusters in the toxigenic black mold Stachybotrys.</title>
        <authorList>
            <person name="Semeiks J."/>
            <person name="Borek D."/>
            <person name="Otwinowski Z."/>
            <person name="Grishin N.V."/>
        </authorList>
    </citation>
    <scope>NUCLEOTIDE SEQUENCE [LARGE SCALE GENOMIC DNA]</scope>
    <source>
        <strain evidence="4">CBS 109288 / IBT 7711</strain>
    </source>
</reference>
<dbReference type="Proteomes" id="UP000028045">
    <property type="component" value="Unassembled WGS sequence"/>
</dbReference>
<evidence type="ECO:0000313" key="4">
    <source>
        <dbReference type="Proteomes" id="UP000028045"/>
    </source>
</evidence>
<organism evidence="3 4">
    <name type="scientific">Stachybotrys chartarum (strain CBS 109288 / IBT 7711)</name>
    <name type="common">Toxic black mold</name>
    <name type="synonym">Stilbospora chartarum</name>
    <dbReference type="NCBI Taxonomy" id="1280523"/>
    <lineage>
        <taxon>Eukaryota</taxon>
        <taxon>Fungi</taxon>
        <taxon>Dikarya</taxon>
        <taxon>Ascomycota</taxon>
        <taxon>Pezizomycotina</taxon>
        <taxon>Sordariomycetes</taxon>
        <taxon>Hypocreomycetidae</taxon>
        <taxon>Hypocreales</taxon>
        <taxon>Stachybotryaceae</taxon>
        <taxon>Stachybotrys</taxon>
    </lineage>
</organism>
<proteinExistence type="predicted"/>
<feature type="compositionally biased region" description="Polar residues" evidence="2">
    <location>
        <begin position="48"/>
        <end position="64"/>
    </location>
</feature>
<dbReference type="GO" id="GO:0003700">
    <property type="term" value="F:DNA-binding transcription factor activity"/>
    <property type="evidence" value="ECO:0007669"/>
    <property type="project" value="InterPro"/>
</dbReference>
<sequence length="542" mass="59951">MPSGPSDLVTRAQADRLTAPIMLTPNRVGFPSGHLNQHSGHAQRPVPVSQSPQNEANQLSQAHNPNVWPSPGVWTPNQEDIRPWSVPPDDSFPDAGCGPDIEPQQVDESISTSPSDSGTNVAAPEIADFSALRVEDCGVAAVQEAKLHIKTEIKENPTLEAKSREALERALSQLSRLPCNSQESSNPDNTITDNVDFFDPSMFPSAEALCFLLSGKYTVTGSFHSELASLVSKRHFERMAFSLIKNLVQGHTRVEFIVCVNFFALTSAVGLETEGQTVYLQDRLKNLQKRYRRNAMTALNHISVLNPPSISLLQALLSGAMLFQMAGSISKCAQLSAAACIVCAQLGGQYFAQLASGVSEEDSLEVRQCLGHCYILDKALAMALSRRPFLPEMDVNTAILIPPAVDMPSTPIFNIYIDFAKVQDSVARDLRSPSYQTKDARSDMVKSLCSQMEDIRTKIRKFRSHPPHCTDFLLQGEWMGVDFTYFSLMTTIMRLHPDHANDRYITEKYLENARRALSELKNMGEHGTRSWGFRNAYCISVS</sequence>
<name>A0A084AGV4_STACB</name>